<dbReference type="Pfam" id="PF13602">
    <property type="entry name" value="ADH_zinc_N_2"/>
    <property type="match status" value="1"/>
</dbReference>
<dbReference type="SUPFAM" id="SSF50129">
    <property type="entry name" value="GroES-like"/>
    <property type="match status" value="1"/>
</dbReference>
<proteinExistence type="predicted"/>
<dbReference type="EMBL" id="MU853609">
    <property type="protein sequence ID" value="KAK4141607.1"/>
    <property type="molecule type" value="Genomic_DNA"/>
</dbReference>
<dbReference type="GO" id="GO:0016651">
    <property type="term" value="F:oxidoreductase activity, acting on NAD(P)H"/>
    <property type="evidence" value="ECO:0007669"/>
    <property type="project" value="TreeGrafter"/>
</dbReference>
<name>A0AAN6ZKB0_9PEZI</name>
<dbReference type="Gene3D" id="3.90.180.10">
    <property type="entry name" value="Medium-chain alcohol dehydrogenases, catalytic domain"/>
    <property type="match status" value="1"/>
</dbReference>
<dbReference type="PANTHER" id="PTHR48106:SF18">
    <property type="entry name" value="QUINONE OXIDOREDUCTASE PIG3"/>
    <property type="match status" value="1"/>
</dbReference>
<feature type="domain" description="Enoyl reductase (ER)" evidence="3">
    <location>
        <begin position="17"/>
        <end position="371"/>
    </location>
</feature>
<dbReference type="PANTHER" id="PTHR48106">
    <property type="entry name" value="QUINONE OXIDOREDUCTASE PIG3-RELATED"/>
    <property type="match status" value="1"/>
</dbReference>
<accession>A0AAN6ZKB0</accession>
<keyword evidence="1" id="KW-0521">NADP</keyword>
<dbReference type="InterPro" id="IPR020843">
    <property type="entry name" value="ER"/>
</dbReference>
<protein>
    <recommendedName>
        <fullName evidence="3">Enoyl reductase (ER) domain-containing protein</fullName>
    </recommendedName>
</protein>
<comment type="caution">
    <text evidence="4">The sequence shown here is derived from an EMBL/GenBank/DDBJ whole genome shotgun (WGS) entry which is preliminary data.</text>
</comment>
<keyword evidence="5" id="KW-1185">Reference proteome</keyword>
<dbReference type="AlphaFoldDB" id="A0AAN6ZKB0"/>
<dbReference type="InterPro" id="IPR013154">
    <property type="entry name" value="ADH-like_N"/>
</dbReference>
<keyword evidence="2" id="KW-0560">Oxidoreductase</keyword>
<evidence type="ECO:0000259" key="3">
    <source>
        <dbReference type="SMART" id="SM00829"/>
    </source>
</evidence>
<dbReference type="Pfam" id="PF08240">
    <property type="entry name" value="ADH_N"/>
    <property type="match status" value="1"/>
</dbReference>
<dbReference type="Gene3D" id="3.40.50.720">
    <property type="entry name" value="NAD(P)-binding Rossmann-like Domain"/>
    <property type="match status" value="1"/>
</dbReference>
<dbReference type="InterPro" id="IPR036291">
    <property type="entry name" value="NAD(P)-bd_dom_sf"/>
</dbReference>
<reference evidence="4" key="1">
    <citation type="journal article" date="2023" name="Mol. Phylogenet. Evol.">
        <title>Genome-scale phylogeny and comparative genomics of the fungal order Sordariales.</title>
        <authorList>
            <person name="Hensen N."/>
            <person name="Bonometti L."/>
            <person name="Westerberg I."/>
            <person name="Brannstrom I.O."/>
            <person name="Guillou S."/>
            <person name="Cros-Aarteil S."/>
            <person name="Calhoun S."/>
            <person name="Haridas S."/>
            <person name="Kuo A."/>
            <person name="Mondo S."/>
            <person name="Pangilinan J."/>
            <person name="Riley R."/>
            <person name="LaButti K."/>
            <person name="Andreopoulos B."/>
            <person name="Lipzen A."/>
            <person name="Chen C."/>
            <person name="Yan M."/>
            <person name="Daum C."/>
            <person name="Ng V."/>
            <person name="Clum A."/>
            <person name="Steindorff A."/>
            <person name="Ohm R.A."/>
            <person name="Martin F."/>
            <person name="Silar P."/>
            <person name="Natvig D.O."/>
            <person name="Lalanne C."/>
            <person name="Gautier V."/>
            <person name="Ament-Velasquez S.L."/>
            <person name="Kruys A."/>
            <person name="Hutchinson M.I."/>
            <person name="Powell A.J."/>
            <person name="Barry K."/>
            <person name="Miller A.N."/>
            <person name="Grigoriev I.V."/>
            <person name="Debuchy R."/>
            <person name="Gladieux P."/>
            <person name="Hiltunen Thoren M."/>
            <person name="Johannesson H."/>
        </authorList>
    </citation>
    <scope>NUCLEOTIDE SEQUENCE</scope>
    <source>
        <strain evidence="4">CBS 141.50</strain>
    </source>
</reference>
<evidence type="ECO:0000256" key="2">
    <source>
        <dbReference type="ARBA" id="ARBA00023002"/>
    </source>
</evidence>
<sequence length="374" mass="39871">MAANSKTMKAILISAFGPPENLIIKDDIPIPEPTAPGTIRIRIRAFGINHAEMHMRRGEWAESVPISGIECVGTVDAWGPPSPANTDTDTSLPTLFPIGLPVAAVMGGLGRTIPGSYAQYTVVRQENVVPLVSPAAFTASSTSSSSPNNNIPPPLPWAELAALPESYSTAWTCLFRNLALERGHRLLIRGATSAFGRAAVNLAVAAGAIVTGTTRSEGKFAALRALGVAEVLLEAPGLPERLLGEGNDEKVTEKKFDRVLELVGNSTIVESLKLVKRDGRVCLAGWLGGLEPIAEFNPLLQMASGVHFNFFGSFVFGTPEFPLSDVPLGEVVQAVAEGKFDAKPFKVFAFDEIREAHRYMEEGRAGGKMVVVVD</sequence>
<dbReference type="InterPro" id="IPR011032">
    <property type="entry name" value="GroES-like_sf"/>
</dbReference>
<gene>
    <name evidence="4" type="ORF">C8A04DRAFT_13953</name>
</gene>
<organism evidence="4 5">
    <name type="scientific">Dichotomopilus funicola</name>
    <dbReference type="NCBI Taxonomy" id="1934379"/>
    <lineage>
        <taxon>Eukaryota</taxon>
        <taxon>Fungi</taxon>
        <taxon>Dikarya</taxon>
        <taxon>Ascomycota</taxon>
        <taxon>Pezizomycotina</taxon>
        <taxon>Sordariomycetes</taxon>
        <taxon>Sordariomycetidae</taxon>
        <taxon>Sordariales</taxon>
        <taxon>Chaetomiaceae</taxon>
        <taxon>Dichotomopilus</taxon>
    </lineage>
</organism>
<evidence type="ECO:0000313" key="5">
    <source>
        <dbReference type="Proteomes" id="UP001302676"/>
    </source>
</evidence>
<dbReference type="GeneID" id="87814523"/>
<evidence type="ECO:0000256" key="1">
    <source>
        <dbReference type="ARBA" id="ARBA00022857"/>
    </source>
</evidence>
<dbReference type="SUPFAM" id="SSF51735">
    <property type="entry name" value="NAD(P)-binding Rossmann-fold domains"/>
    <property type="match status" value="1"/>
</dbReference>
<dbReference type="RefSeq" id="XP_062634978.1">
    <property type="nucleotide sequence ID" value="XM_062777910.1"/>
</dbReference>
<evidence type="ECO:0000313" key="4">
    <source>
        <dbReference type="EMBL" id="KAK4141607.1"/>
    </source>
</evidence>
<dbReference type="Proteomes" id="UP001302676">
    <property type="component" value="Unassembled WGS sequence"/>
</dbReference>
<dbReference type="GO" id="GO:0070402">
    <property type="term" value="F:NADPH binding"/>
    <property type="evidence" value="ECO:0007669"/>
    <property type="project" value="TreeGrafter"/>
</dbReference>
<dbReference type="SMART" id="SM00829">
    <property type="entry name" value="PKS_ER"/>
    <property type="match status" value="1"/>
</dbReference>
<reference evidence="4" key="2">
    <citation type="submission" date="2023-05" db="EMBL/GenBank/DDBJ databases">
        <authorList>
            <consortium name="Lawrence Berkeley National Laboratory"/>
            <person name="Steindorff A."/>
            <person name="Hensen N."/>
            <person name="Bonometti L."/>
            <person name="Westerberg I."/>
            <person name="Brannstrom I.O."/>
            <person name="Guillou S."/>
            <person name="Cros-Aarteil S."/>
            <person name="Calhoun S."/>
            <person name="Haridas S."/>
            <person name="Kuo A."/>
            <person name="Mondo S."/>
            <person name="Pangilinan J."/>
            <person name="Riley R."/>
            <person name="Labutti K."/>
            <person name="Andreopoulos B."/>
            <person name="Lipzen A."/>
            <person name="Chen C."/>
            <person name="Yanf M."/>
            <person name="Daum C."/>
            <person name="Ng V."/>
            <person name="Clum A."/>
            <person name="Ohm R."/>
            <person name="Martin F."/>
            <person name="Silar P."/>
            <person name="Natvig D."/>
            <person name="Lalanne C."/>
            <person name="Gautier V."/>
            <person name="Ament-Velasquez S.L."/>
            <person name="Kruys A."/>
            <person name="Hutchinson M.I."/>
            <person name="Powell A.J."/>
            <person name="Barry K."/>
            <person name="Miller A.N."/>
            <person name="Grigoriev I.V."/>
            <person name="Debuchy R."/>
            <person name="Gladieux P."/>
            <person name="Thoren M.H."/>
            <person name="Johannesson H."/>
        </authorList>
    </citation>
    <scope>NUCLEOTIDE SEQUENCE</scope>
    <source>
        <strain evidence="4">CBS 141.50</strain>
    </source>
</reference>